<feature type="domain" description="PHD-type" evidence="10">
    <location>
        <begin position="9"/>
        <end position="61"/>
    </location>
</feature>
<gene>
    <name evidence="12" type="ORF">CUNI_LOCUS8299</name>
</gene>
<dbReference type="Pfam" id="PF13832">
    <property type="entry name" value="zf-HC5HC2H_2"/>
    <property type="match status" value="1"/>
</dbReference>
<proteinExistence type="predicted"/>
<protein>
    <submittedName>
        <fullName evidence="12">Uncharacterized protein</fullName>
    </submittedName>
</protein>
<dbReference type="SMART" id="SM00249">
    <property type="entry name" value="PHD"/>
    <property type="match status" value="2"/>
</dbReference>
<dbReference type="InterPro" id="IPR019786">
    <property type="entry name" value="Zinc_finger_PHD-type_CS"/>
</dbReference>
<dbReference type="CDD" id="cd15574">
    <property type="entry name" value="PHD_AF10_AF17"/>
    <property type="match status" value="1"/>
</dbReference>
<evidence type="ECO:0000313" key="12">
    <source>
        <dbReference type="EMBL" id="CAG5122741.1"/>
    </source>
</evidence>
<feature type="region of interest" description="Disordered" evidence="9">
    <location>
        <begin position="278"/>
        <end position="334"/>
    </location>
</feature>
<evidence type="ECO:0000256" key="8">
    <source>
        <dbReference type="PROSITE-ProRule" id="PRU00146"/>
    </source>
</evidence>
<dbReference type="GO" id="GO:0042393">
    <property type="term" value="F:histone binding"/>
    <property type="evidence" value="ECO:0007669"/>
    <property type="project" value="TreeGrafter"/>
</dbReference>
<keyword evidence="6" id="KW-0862">Zinc</keyword>
<dbReference type="PROSITE" id="PS51805">
    <property type="entry name" value="EPHD"/>
    <property type="match status" value="1"/>
</dbReference>
<dbReference type="PANTHER" id="PTHR13793">
    <property type="entry name" value="PHD FINGER PROTEINS"/>
    <property type="match status" value="1"/>
</dbReference>
<feature type="compositionally biased region" description="Polar residues" evidence="9">
    <location>
        <begin position="205"/>
        <end position="219"/>
    </location>
</feature>
<dbReference type="Pfam" id="PF13831">
    <property type="entry name" value="PHD_2"/>
    <property type="match status" value="1"/>
</dbReference>
<dbReference type="PROSITE" id="PS50016">
    <property type="entry name" value="ZF_PHD_2"/>
    <property type="match status" value="2"/>
</dbReference>
<feature type="compositionally biased region" description="Polar residues" evidence="9">
    <location>
        <begin position="365"/>
        <end position="375"/>
    </location>
</feature>
<dbReference type="AlphaFoldDB" id="A0A8S3Z6B5"/>
<dbReference type="InterPro" id="IPR013083">
    <property type="entry name" value="Znf_RING/FYVE/PHD"/>
</dbReference>
<dbReference type="Gene3D" id="3.30.40.10">
    <property type="entry name" value="Zinc/RING finger domain, C3HC4 (zinc finger)"/>
    <property type="match status" value="2"/>
</dbReference>
<evidence type="ECO:0000256" key="7">
    <source>
        <dbReference type="ARBA" id="ARBA00023242"/>
    </source>
</evidence>
<dbReference type="InterPro" id="IPR001965">
    <property type="entry name" value="Znf_PHD"/>
</dbReference>
<dbReference type="GO" id="GO:0031491">
    <property type="term" value="F:nucleosome binding"/>
    <property type="evidence" value="ECO:0007669"/>
    <property type="project" value="UniProtKB-ARBA"/>
</dbReference>
<feature type="compositionally biased region" description="Low complexity" evidence="9">
    <location>
        <begin position="238"/>
        <end position="251"/>
    </location>
</feature>
<dbReference type="PROSITE" id="PS01359">
    <property type="entry name" value="ZF_PHD_1"/>
    <property type="match status" value="1"/>
</dbReference>
<keyword evidence="5 8" id="KW-0863">Zinc-finger</keyword>
<dbReference type="GO" id="GO:0008270">
    <property type="term" value="F:zinc ion binding"/>
    <property type="evidence" value="ECO:0007669"/>
    <property type="project" value="UniProtKB-KW"/>
</dbReference>
<keyword evidence="2" id="KW-0597">Phosphoprotein</keyword>
<evidence type="ECO:0000313" key="13">
    <source>
        <dbReference type="Proteomes" id="UP000678393"/>
    </source>
</evidence>
<evidence type="ECO:0000256" key="2">
    <source>
        <dbReference type="ARBA" id="ARBA00022553"/>
    </source>
</evidence>
<dbReference type="CDD" id="cd15672">
    <property type="entry name" value="ePHD_AF10_like"/>
    <property type="match status" value="1"/>
</dbReference>
<sequence>MSRKAKEMIGGCCVCSDESGWSENPLVYCDGAGCNVAVHQACYGIVQVPSGPWFCRKCESQERVARVKCELCPQRAGALKRTDGGGWCHVVCALYIPEAWFANVQTMEPIILNSVPGERFNKTCYICEEQKRDTKATAGACMQCNRNSCKQYFHVTCAQAQGLLCEVTGSYDNVKYCGYCSHHYKKLKNHSNVKPIPAFKPIPNENGTPDSSPEKNSPTKPDEDIKHTVPPAIKEVKSPQVDQSVSSTSDSLPPPLIPNVKTEVVSHGCGQVADITSAVSPSGEDKKFPLSGSDHSQEPSSSGVLPHTPTLTTMHHDGASSSTETCEIDVGESSTETVLVADRASPGLPKRQRLVEAIGQDRNQENQVKYYSSTVIHKKDAPKKTTRKRRESGGVNSKSGGASVNPPTSTPSSLPGHHDYCGSIFGGSPYFQSLSAPGRVSLPPFSTHDSSAVLNGASTLIPPPKQFPSMMASAPRYNQDHSQDFPLSMEQLLEQQWEQGAHFLMEQGHHFD</sequence>
<dbReference type="InterPro" id="IPR019787">
    <property type="entry name" value="Znf_PHD-finger"/>
</dbReference>
<dbReference type="FunFam" id="3.30.40.10:FF:000042">
    <property type="entry name" value="protein AF-10 isoform X1"/>
    <property type="match status" value="1"/>
</dbReference>
<feature type="domain" description="PHD-type" evidence="10">
    <location>
        <begin position="121"/>
        <end position="183"/>
    </location>
</feature>
<keyword evidence="4" id="KW-0677">Repeat</keyword>
<dbReference type="InterPro" id="IPR034732">
    <property type="entry name" value="EPHD"/>
</dbReference>
<evidence type="ECO:0000256" key="6">
    <source>
        <dbReference type="ARBA" id="ARBA00022833"/>
    </source>
</evidence>
<dbReference type="InterPro" id="IPR049781">
    <property type="entry name" value="AF10/AF17_PHD"/>
</dbReference>
<dbReference type="OrthoDB" id="20839at2759"/>
<comment type="caution">
    <text evidence="12">The sequence shown here is derived from an EMBL/GenBank/DDBJ whole genome shotgun (WGS) entry which is preliminary data.</text>
</comment>
<dbReference type="InterPro" id="IPR050701">
    <property type="entry name" value="Histone_Mod_Regulator"/>
</dbReference>
<evidence type="ECO:0000256" key="5">
    <source>
        <dbReference type="ARBA" id="ARBA00022771"/>
    </source>
</evidence>
<dbReference type="EMBL" id="CAJHNH020001352">
    <property type="protein sequence ID" value="CAG5122741.1"/>
    <property type="molecule type" value="Genomic_DNA"/>
</dbReference>
<keyword evidence="3" id="KW-0479">Metal-binding</keyword>
<dbReference type="Proteomes" id="UP000678393">
    <property type="component" value="Unassembled WGS sequence"/>
</dbReference>
<accession>A0A8S3Z6B5</accession>
<keyword evidence="7" id="KW-0539">Nucleus</keyword>
<evidence type="ECO:0000256" key="9">
    <source>
        <dbReference type="SAM" id="MobiDB-lite"/>
    </source>
</evidence>
<reference evidence="12" key="1">
    <citation type="submission" date="2021-04" db="EMBL/GenBank/DDBJ databases">
        <authorList>
            <consortium name="Molecular Ecology Group"/>
        </authorList>
    </citation>
    <scope>NUCLEOTIDE SEQUENCE</scope>
</reference>
<evidence type="ECO:0000259" key="10">
    <source>
        <dbReference type="PROSITE" id="PS50016"/>
    </source>
</evidence>
<feature type="compositionally biased region" description="Polar residues" evidence="9">
    <location>
        <begin position="394"/>
        <end position="413"/>
    </location>
</feature>
<evidence type="ECO:0000256" key="3">
    <source>
        <dbReference type="ARBA" id="ARBA00022723"/>
    </source>
</evidence>
<feature type="domain" description="PHD-type" evidence="11">
    <location>
        <begin position="66"/>
        <end position="184"/>
    </location>
</feature>
<dbReference type="PANTHER" id="PTHR13793:SF164">
    <property type="entry name" value="ALHAMBRA, ISOFORM P"/>
    <property type="match status" value="1"/>
</dbReference>
<feature type="region of interest" description="Disordered" evidence="9">
    <location>
        <begin position="365"/>
        <end position="416"/>
    </location>
</feature>
<comment type="subcellular location">
    <subcellularLocation>
        <location evidence="1">Nucleus</location>
    </subcellularLocation>
</comment>
<evidence type="ECO:0000256" key="4">
    <source>
        <dbReference type="ARBA" id="ARBA00022737"/>
    </source>
</evidence>
<feature type="region of interest" description="Disordered" evidence="9">
    <location>
        <begin position="195"/>
        <end position="256"/>
    </location>
</feature>
<evidence type="ECO:0000256" key="1">
    <source>
        <dbReference type="ARBA" id="ARBA00004123"/>
    </source>
</evidence>
<dbReference type="GO" id="GO:0006357">
    <property type="term" value="P:regulation of transcription by RNA polymerase II"/>
    <property type="evidence" value="ECO:0007669"/>
    <property type="project" value="TreeGrafter"/>
</dbReference>
<dbReference type="InterPro" id="IPR011011">
    <property type="entry name" value="Znf_FYVE_PHD"/>
</dbReference>
<dbReference type="SUPFAM" id="SSF57903">
    <property type="entry name" value="FYVE/PHD zinc finger"/>
    <property type="match status" value="1"/>
</dbReference>
<organism evidence="12 13">
    <name type="scientific">Candidula unifasciata</name>
    <dbReference type="NCBI Taxonomy" id="100452"/>
    <lineage>
        <taxon>Eukaryota</taxon>
        <taxon>Metazoa</taxon>
        <taxon>Spiralia</taxon>
        <taxon>Lophotrochozoa</taxon>
        <taxon>Mollusca</taxon>
        <taxon>Gastropoda</taxon>
        <taxon>Heterobranchia</taxon>
        <taxon>Euthyneura</taxon>
        <taxon>Panpulmonata</taxon>
        <taxon>Eupulmonata</taxon>
        <taxon>Stylommatophora</taxon>
        <taxon>Helicina</taxon>
        <taxon>Helicoidea</taxon>
        <taxon>Geomitridae</taxon>
        <taxon>Candidula</taxon>
    </lineage>
</organism>
<evidence type="ECO:0000259" key="11">
    <source>
        <dbReference type="PROSITE" id="PS51805"/>
    </source>
</evidence>
<dbReference type="GO" id="GO:0005634">
    <property type="term" value="C:nucleus"/>
    <property type="evidence" value="ECO:0007669"/>
    <property type="project" value="UniProtKB-SubCell"/>
</dbReference>
<name>A0A8S3Z6B5_9EUPU</name>
<keyword evidence="13" id="KW-1185">Reference proteome</keyword>
<dbReference type="FunFam" id="3.30.40.10:FF:000053">
    <property type="entry name" value="protein AF-10 isoform X2"/>
    <property type="match status" value="1"/>
</dbReference>
<feature type="non-terminal residue" evidence="12">
    <location>
        <position position="1"/>
    </location>
</feature>